<dbReference type="GO" id="GO:0005829">
    <property type="term" value="C:cytosol"/>
    <property type="evidence" value="ECO:0007669"/>
    <property type="project" value="TreeGrafter"/>
</dbReference>
<dbReference type="Pfam" id="PF00772">
    <property type="entry name" value="DnaB"/>
    <property type="match status" value="1"/>
</dbReference>
<name>A0A0F5JTD5_9BURK</name>
<dbReference type="GO" id="GO:0043139">
    <property type="term" value="F:5'-3' DNA helicase activity"/>
    <property type="evidence" value="ECO:0007669"/>
    <property type="project" value="UniProtKB-EC"/>
</dbReference>
<accession>A0A0F5JTD5</accession>
<dbReference type="GO" id="GO:0005524">
    <property type="term" value="F:ATP binding"/>
    <property type="evidence" value="ECO:0007669"/>
    <property type="project" value="UniProtKB-KW"/>
</dbReference>
<keyword evidence="2" id="KW-0639">Primosome</keyword>
<evidence type="ECO:0000259" key="12">
    <source>
        <dbReference type="PROSITE" id="PS51199"/>
    </source>
</evidence>
<sequence>MSHDDIRNAIPQSIEAEQYVLGALMLNNDAVDRVGALKAEHFFRGDHCAIYAEITALLGAGVGADVLTVFERLHAKGKAQDCGGLPYLNSLATSAPGIGNVARYAAIVIDRWTKRAFLATASEMQEDATNSPDSAAALLDRASAKLEGLARTQERKEAVKLSAAMAEHLSVIERRSEGKERVISTGLVDLDRALNGGFRPGQSIVLAGRPGMGKTSLALNIGLSVAESGQCLFLSQEMPTAEIVDRATAQLGRIPLSKVMNAPLDDQDFWRSVTVAAHKVTDLGLFIDDQGCLTLLDVRNKARAIKRKHGLNLLVVDYLQLMSGDGDNRNEQIGAISRGVKALAKELDIAVLLLSQLSRKVEERASRIPQPSDLRDSGSIEQDADVILFIHREEVANPDCGDEWRGFALARIAKNRHGKIQDVGLNYAGEWTAFQDRIGAWPSHPAAPTRSRSRGFEG</sequence>
<gene>
    <name evidence="13" type="ORF">WM40_25520</name>
</gene>
<dbReference type="RefSeq" id="WP_046154416.1">
    <property type="nucleotide sequence ID" value="NZ_CADFGU010000001.1"/>
</dbReference>
<dbReference type="Pfam" id="PF03796">
    <property type="entry name" value="DnaB_C"/>
    <property type="match status" value="1"/>
</dbReference>
<dbReference type="InterPro" id="IPR007694">
    <property type="entry name" value="DNA_helicase_DnaB-like_C"/>
</dbReference>
<evidence type="ECO:0000256" key="3">
    <source>
        <dbReference type="ARBA" id="ARBA00022705"/>
    </source>
</evidence>
<dbReference type="GO" id="GO:0016787">
    <property type="term" value="F:hydrolase activity"/>
    <property type="evidence" value="ECO:0007669"/>
    <property type="project" value="UniProtKB-KW"/>
</dbReference>
<dbReference type="AlphaFoldDB" id="A0A0F5JTD5"/>
<dbReference type="EC" id="5.6.2.3" evidence="10"/>
<comment type="catalytic activity">
    <reaction evidence="11">
        <text>ATP + H2O = ADP + phosphate + H(+)</text>
        <dbReference type="Rhea" id="RHEA:13065"/>
        <dbReference type="ChEBI" id="CHEBI:15377"/>
        <dbReference type="ChEBI" id="CHEBI:15378"/>
        <dbReference type="ChEBI" id="CHEBI:30616"/>
        <dbReference type="ChEBI" id="CHEBI:43474"/>
        <dbReference type="ChEBI" id="CHEBI:456216"/>
        <dbReference type="EC" id="5.6.2.3"/>
    </reaction>
</comment>
<evidence type="ECO:0000313" key="14">
    <source>
        <dbReference type="Proteomes" id="UP000033618"/>
    </source>
</evidence>
<keyword evidence="14" id="KW-1185">Reference proteome</keyword>
<dbReference type="PROSITE" id="PS51199">
    <property type="entry name" value="SF4_HELICASE"/>
    <property type="match status" value="1"/>
</dbReference>
<protein>
    <recommendedName>
        <fullName evidence="10">DNA 5'-3' helicase</fullName>
        <ecNumber evidence="10">5.6.2.3</ecNumber>
    </recommendedName>
</protein>
<evidence type="ECO:0000256" key="6">
    <source>
        <dbReference type="ARBA" id="ARBA00022806"/>
    </source>
</evidence>
<dbReference type="GO" id="GO:1990077">
    <property type="term" value="C:primosome complex"/>
    <property type="evidence" value="ECO:0007669"/>
    <property type="project" value="UniProtKB-KW"/>
</dbReference>
<organism evidence="13 14">
    <name type="scientific">Robbsia andropogonis</name>
    <dbReference type="NCBI Taxonomy" id="28092"/>
    <lineage>
        <taxon>Bacteria</taxon>
        <taxon>Pseudomonadati</taxon>
        <taxon>Pseudomonadota</taxon>
        <taxon>Betaproteobacteria</taxon>
        <taxon>Burkholderiales</taxon>
        <taxon>Burkholderiaceae</taxon>
        <taxon>Robbsia</taxon>
    </lineage>
</organism>
<evidence type="ECO:0000256" key="5">
    <source>
        <dbReference type="ARBA" id="ARBA00022801"/>
    </source>
</evidence>
<evidence type="ECO:0000256" key="1">
    <source>
        <dbReference type="ARBA" id="ARBA00008428"/>
    </source>
</evidence>
<dbReference type="STRING" id="28092.WM40_25520"/>
<evidence type="ECO:0000256" key="2">
    <source>
        <dbReference type="ARBA" id="ARBA00022515"/>
    </source>
</evidence>
<keyword evidence="7" id="KW-0067">ATP-binding</keyword>
<dbReference type="SUPFAM" id="SSF52540">
    <property type="entry name" value="P-loop containing nucleoside triphosphate hydrolases"/>
    <property type="match status" value="1"/>
</dbReference>
<dbReference type="PATRIC" id="fig|28092.6.peg.6016"/>
<dbReference type="GO" id="GO:0006269">
    <property type="term" value="P:DNA replication, synthesis of primer"/>
    <property type="evidence" value="ECO:0007669"/>
    <property type="project" value="UniProtKB-KW"/>
</dbReference>
<dbReference type="InterPro" id="IPR036185">
    <property type="entry name" value="DNA_heli_DnaB-like_N_sf"/>
</dbReference>
<dbReference type="CDD" id="cd00984">
    <property type="entry name" value="DnaB_C"/>
    <property type="match status" value="1"/>
</dbReference>
<evidence type="ECO:0000256" key="10">
    <source>
        <dbReference type="ARBA" id="ARBA00044969"/>
    </source>
</evidence>
<dbReference type="InterPro" id="IPR027417">
    <property type="entry name" value="P-loop_NTPase"/>
</dbReference>
<dbReference type="EMBL" id="LAQU01000082">
    <property type="protein sequence ID" value="KKB61043.1"/>
    <property type="molecule type" value="Genomic_DNA"/>
</dbReference>
<dbReference type="Proteomes" id="UP000033618">
    <property type="component" value="Unassembled WGS sequence"/>
</dbReference>
<proteinExistence type="inferred from homology"/>
<evidence type="ECO:0000256" key="4">
    <source>
        <dbReference type="ARBA" id="ARBA00022741"/>
    </source>
</evidence>
<dbReference type="SUPFAM" id="SSF48024">
    <property type="entry name" value="N-terminal domain of DnaB helicase"/>
    <property type="match status" value="1"/>
</dbReference>
<reference evidence="13 14" key="1">
    <citation type="submission" date="2015-03" db="EMBL/GenBank/DDBJ databases">
        <title>Draft Genome Sequence of Burkholderia andropogonis type strain ICMP2807, isolated from Sorghum bicolor.</title>
        <authorList>
            <person name="Lopes-Santos L."/>
            <person name="Castro D.B."/>
            <person name="Ottoboni L.M."/>
            <person name="Park D."/>
            <person name="Weirc B.S."/>
            <person name="Destefano S.A."/>
        </authorList>
    </citation>
    <scope>NUCLEOTIDE SEQUENCE [LARGE SCALE GENOMIC DNA]</scope>
    <source>
        <strain evidence="13 14">ICMP2807</strain>
    </source>
</reference>
<keyword evidence="6 13" id="KW-0347">Helicase</keyword>
<evidence type="ECO:0000256" key="7">
    <source>
        <dbReference type="ARBA" id="ARBA00022840"/>
    </source>
</evidence>
<feature type="domain" description="SF4 helicase" evidence="12">
    <location>
        <begin position="176"/>
        <end position="441"/>
    </location>
</feature>
<keyword evidence="8" id="KW-0238">DNA-binding</keyword>
<evidence type="ECO:0000256" key="8">
    <source>
        <dbReference type="ARBA" id="ARBA00023125"/>
    </source>
</evidence>
<dbReference type="OrthoDB" id="9060359at2"/>
<dbReference type="InterPro" id="IPR003593">
    <property type="entry name" value="AAA+_ATPase"/>
</dbReference>
<comment type="similarity">
    <text evidence="1">Belongs to the helicase family. DnaB subfamily.</text>
</comment>
<dbReference type="Gene3D" id="3.40.50.300">
    <property type="entry name" value="P-loop containing nucleotide triphosphate hydrolases"/>
    <property type="match status" value="1"/>
</dbReference>
<evidence type="ECO:0000256" key="9">
    <source>
        <dbReference type="ARBA" id="ARBA00023235"/>
    </source>
</evidence>
<evidence type="ECO:0000313" key="13">
    <source>
        <dbReference type="EMBL" id="KKB61043.1"/>
    </source>
</evidence>
<dbReference type="InterPro" id="IPR007693">
    <property type="entry name" value="DNA_helicase_DnaB-like_N"/>
</dbReference>
<dbReference type="SMART" id="SM00382">
    <property type="entry name" value="AAA"/>
    <property type="match status" value="1"/>
</dbReference>
<keyword evidence="4" id="KW-0547">Nucleotide-binding</keyword>
<dbReference type="PANTHER" id="PTHR30153">
    <property type="entry name" value="REPLICATIVE DNA HELICASE DNAB"/>
    <property type="match status" value="1"/>
</dbReference>
<dbReference type="InterPro" id="IPR016136">
    <property type="entry name" value="DNA_helicase_N/primase_C"/>
</dbReference>
<keyword evidence="9" id="KW-0413">Isomerase</keyword>
<dbReference type="Gene3D" id="1.10.860.10">
    <property type="entry name" value="DNAb Helicase, Chain A"/>
    <property type="match status" value="1"/>
</dbReference>
<dbReference type="PANTHER" id="PTHR30153:SF2">
    <property type="entry name" value="REPLICATIVE DNA HELICASE"/>
    <property type="match status" value="1"/>
</dbReference>
<keyword evidence="5" id="KW-0378">Hydrolase</keyword>
<comment type="caution">
    <text evidence="13">The sequence shown here is derived from an EMBL/GenBank/DDBJ whole genome shotgun (WGS) entry which is preliminary data.</text>
</comment>
<evidence type="ECO:0000256" key="11">
    <source>
        <dbReference type="ARBA" id="ARBA00048954"/>
    </source>
</evidence>
<keyword evidence="3" id="KW-0235">DNA replication</keyword>
<dbReference type="GO" id="GO:0003677">
    <property type="term" value="F:DNA binding"/>
    <property type="evidence" value="ECO:0007669"/>
    <property type="project" value="UniProtKB-KW"/>
</dbReference>